<evidence type="ECO:0000256" key="1">
    <source>
        <dbReference type="ARBA" id="ARBA00004651"/>
    </source>
</evidence>
<dbReference type="EMBL" id="JTDY01002352">
    <property type="protein sequence ID" value="KOB71609.1"/>
    <property type="molecule type" value="Genomic_DNA"/>
</dbReference>
<gene>
    <name evidence="10" type="ORF">OBRU01_13497</name>
</gene>
<sequence>MAAPSGTRPCCCLSCFSQAPCIFQELLLGRILSGLSVGMLSPLRSALIGEYSSPKHRGALLTTVSLTQSFGLFFAHLIGSFLSWQQTALIIAFFPFISLVMTLYAPESPSWLADKGRYDECRVIFRWLRGDGEEQELEEMIKAQIIEKTVEKKQNRLKAARTTIAKKEFYKPITLMTHAYITSNFSGATVMAAYSTLVIGMVLGPDTNAHFWMIFLDTQRLISNGIAVFVINRYKRRTMMFTTGALSVFSQLAIALYVFFKAKGILTYDGIWLPALLINLQFFTIATGILPLPNVIGGEVFPLEYRSIGGSISLTALSATFFLVLKTFPGLVDRFGLHGTYLLHTGVLAYCFIVIWFLLPETKGKTLQQIEDEFRGRRPVADDSEAQPLNSGQQYYRPWLRHRVSSRAAASALPARVCDTHDGCCCVVDSFITPPIMARCGRRAAHLAVTMPVLVGWFTITCATSFEALFLGRVLHGLSIGMLSPLRSVLIGEYSSPRNRGAFLTTVSLSQAFGIFFVHLVGSFLSWQQTALICVFFSFASLVMTIYSPESPSWLVSKGKYDECREVFRWLRGDDEEEELEEMIKARILFENARIYQKTQKTNPMEEMVATIQKKEFYKPIIIMIHAYVMVQFAGGTTMAAYSTPIIGLVMGPEVNPHFWMIFLDTQRLITNSIAVFVINKLKRRTVMFTTGSLCVLSQLAIAGYTYSKTHGMLPYDHVWIPALLINIQFFTVATGMLPLPNVIGGEVFPLEYKSIGSSISLATMSASFFIVLKTFTTLIENLGIYGTYTVYAGLLTYCLVVIWFMLPETKGRTLQQIEDEFRGRPLTYVEMQSRISLQACPVVAYKRKMSRKDSQPLLH</sequence>
<dbReference type="PROSITE" id="PS00217">
    <property type="entry name" value="SUGAR_TRANSPORT_2"/>
    <property type="match status" value="2"/>
</dbReference>
<evidence type="ECO:0000256" key="7">
    <source>
        <dbReference type="ARBA" id="ARBA00023136"/>
    </source>
</evidence>
<accession>A0A0L7L8F3</accession>
<feature type="transmembrane region" description="Helical" evidence="8">
    <location>
        <begin position="659"/>
        <end position="679"/>
    </location>
</feature>
<dbReference type="AlphaFoldDB" id="A0A0L7L8F3"/>
<feature type="domain" description="Major facilitator superfamily (MFS) profile" evidence="9">
    <location>
        <begin position="1"/>
        <end position="363"/>
    </location>
</feature>
<dbReference type="Proteomes" id="UP000037510">
    <property type="component" value="Unassembled WGS sequence"/>
</dbReference>
<organism evidence="10 11">
    <name type="scientific">Operophtera brumata</name>
    <name type="common">Winter moth</name>
    <name type="synonym">Phalaena brumata</name>
    <dbReference type="NCBI Taxonomy" id="104452"/>
    <lineage>
        <taxon>Eukaryota</taxon>
        <taxon>Metazoa</taxon>
        <taxon>Ecdysozoa</taxon>
        <taxon>Arthropoda</taxon>
        <taxon>Hexapoda</taxon>
        <taxon>Insecta</taxon>
        <taxon>Pterygota</taxon>
        <taxon>Neoptera</taxon>
        <taxon>Endopterygota</taxon>
        <taxon>Lepidoptera</taxon>
        <taxon>Glossata</taxon>
        <taxon>Ditrysia</taxon>
        <taxon>Geometroidea</taxon>
        <taxon>Geometridae</taxon>
        <taxon>Larentiinae</taxon>
        <taxon>Operophtera</taxon>
    </lineage>
</organism>
<feature type="transmembrane region" description="Helical" evidence="8">
    <location>
        <begin position="59"/>
        <end position="78"/>
    </location>
</feature>
<feature type="transmembrane region" description="Helical" evidence="8">
    <location>
        <begin position="179"/>
        <end position="203"/>
    </location>
</feature>
<dbReference type="SUPFAM" id="SSF103473">
    <property type="entry name" value="MFS general substrate transporter"/>
    <property type="match status" value="2"/>
</dbReference>
<comment type="subcellular location">
    <subcellularLocation>
        <location evidence="1">Cell membrane</location>
        <topology evidence="1">Multi-pass membrane protein</topology>
    </subcellularLocation>
</comment>
<dbReference type="InterPro" id="IPR005828">
    <property type="entry name" value="MFS_sugar_transport-like"/>
</dbReference>
<feature type="transmembrane region" description="Helical" evidence="8">
    <location>
        <begin position="271"/>
        <end position="296"/>
    </location>
</feature>
<evidence type="ECO:0000259" key="9">
    <source>
        <dbReference type="PROSITE" id="PS50850"/>
    </source>
</evidence>
<dbReference type="InterPro" id="IPR036259">
    <property type="entry name" value="MFS_trans_sf"/>
</dbReference>
<dbReference type="PROSITE" id="PS50850">
    <property type="entry name" value="MFS"/>
    <property type="match status" value="2"/>
</dbReference>
<keyword evidence="2" id="KW-0813">Transport</keyword>
<proteinExistence type="predicted"/>
<dbReference type="Pfam" id="PF00083">
    <property type="entry name" value="Sugar_tr"/>
    <property type="match status" value="2"/>
</dbReference>
<dbReference type="GO" id="GO:0005886">
    <property type="term" value="C:plasma membrane"/>
    <property type="evidence" value="ECO:0007669"/>
    <property type="project" value="UniProtKB-SubCell"/>
</dbReference>
<feature type="transmembrane region" description="Helical" evidence="8">
    <location>
        <begin position="686"/>
        <end position="707"/>
    </location>
</feature>
<evidence type="ECO:0000256" key="4">
    <source>
        <dbReference type="ARBA" id="ARBA00022597"/>
    </source>
</evidence>
<feature type="transmembrane region" description="Helical" evidence="8">
    <location>
        <begin position="308"/>
        <end position="329"/>
    </location>
</feature>
<keyword evidence="7 8" id="KW-0472">Membrane</keyword>
<evidence type="ECO:0000256" key="3">
    <source>
        <dbReference type="ARBA" id="ARBA00022475"/>
    </source>
</evidence>
<dbReference type="InterPro" id="IPR020846">
    <property type="entry name" value="MFS_dom"/>
</dbReference>
<evidence type="ECO:0000256" key="5">
    <source>
        <dbReference type="ARBA" id="ARBA00022692"/>
    </source>
</evidence>
<feature type="transmembrane region" description="Helical" evidence="8">
    <location>
        <begin position="621"/>
        <end position="647"/>
    </location>
</feature>
<feature type="domain" description="Major facilitator superfamily (MFS) profile" evidence="9">
    <location>
        <begin position="357"/>
        <end position="811"/>
    </location>
</feature>
<keyword evidence="3" id="KW-1003">Cell membrane</keyword>
<keyword evidence="5 8" id="KW-0812">Transmembrane</keyword>
<keyword evidence="4 10" id="KW-0762">Sugar transport</keyword>
<name>A0A0L7L8F3_OPEBR</name>
<evidence type="ECO:0000256" key="6">
    <source>
        <dbReference type="ARBA" id="ARBA00022989"/>
    </source>
</evidence>
<dbReference type="InterPro" id="IPR050549">
    <property type="entry name" value="MFS_Trehalose_Transporter"/>
</dbReference>
<dbReference type="FunFam" id="1.20.1250.20:FF:000218">
    <property type="entry name" value="facilitated trehalose transporter Tret1"/>
    <property type="match status" value="1"/>
</dbReference>
<keyword evidence="11" id="KW-1185">Reference proteome</keyword>
<feature type="transmembrane region" description="Helical" evidence="8">
    <location>
        <begin position="444"/>
        <end position="466"/>
    </location>
</feature>
<evidence type="ECO:0000313" key="10">
    <source>
        <dbReference type="EMBL" id="KOB71609.1"/>
    </source>
</evidence>
<feature type="transmembrane region" description="Helical" evidence="8">
    <location>
        <begin position="209"/>
        <end position="231"/>
    </location>
</feature>
<dbReference type="PANTHER" id="PTHR48021:SF68">
    <property type="entry name" value="MAJOR FACILITATOR SUPERFAMILY (MFS) PROFILE DOMAIN-CONTAINING PROTEIN"/>
    <property type="match status" value="1"/>
</dbReference>
<feature type="transmembrane region" description="Helical" evidence="8">
    <location>
        <begin position="786"/>
        <end position="807"/>
    </location>
</feature>
<evidence type="ECO:0000256" key="2">
    <source>
        <dbReference type="ARBA" id="ARBA00022448"/>
    </source>
</evidence>
<feature type="transmembrane region" description="Helical" evidence="8">
    <location>
        <begin position="341"/>
        <end position="359"/>
    </location>
</feature>
<feature type="transmembrane region" description="Helical" evidence="8">
    <location>
        <begin position="719"/>
        <end position="740"/>
    </location>
</feature>
<evidence type="ECO:0000256" key="8">
    <source>
        <dbReference type="SAM" id="Phobius"/>
    </source>
</evidence>
<keyword evidence="6 8" id="KW-1133">Transmembrane helix</keyword>
<dbReference type="Gene3D" id="1.20.1250.20">
    <property type="entry name" value="MFS general substrate transporter like domains"/>
    <property type="match status" value="2"/>
</dbReference>
<comment type="caution">
    <text evidence="10">The sequence shown here is derived from an EMBL/GenBank/DDBJ whole genome shotgun (WGS) entry which is preliminary data.</text>
</comment>
<dbReference type="GO" id="GO:0022857">
    <property type="term" value="F:transmembrane transporter activity"/>
    <property type="evidence" value="ECO:0007669"/>
    <property type="project" value="InterPro"/>
</dbReference>
<dbReference type="STRING" id="104452.A0A0L7L8F3"/>
<protein>
    <submittedName>
        <fullName evidence="10">Sugar transporter</fullName>
    </submittedName>
</protein>
<feature type="transmembrane region" description="Helical" evidence="8">
    <location>
        <begin position="760"/>
        <end position="780"/>
    </location>
</feature>
<evidence type="ECO:0000313" key="11">
    <source>
        <dbReference type="Proteomes" id="UP000037510"/>
    </source>
</evidence>
<reference evidence="10 11" key="1">
    <citation type="journal article" date="2015" name="Genome Biol. Evol.">
        <title>The genome of winter moth (Operophtera brumata) provides a genomic perspective on sexual dimorphism and phenology.</title>
        <authorList>
            <person name="Derks M.F."/>
            <person name="Smit S."/>
            <person name="Salis L."/>
            <person name="Schijlen E."/>
            <person name="Bossers A."/>
            <person name="Mateman C."/>
            <person name="Pijl A.S."/>
            <person name="de Ridder D."/>
            <person name="Groenen M.A."/>
            <person name="Visser M.E."/>
            <person name="Megens H.J."/>
        </authorList>
    </citation>
    <scope>NUCLEOTIDE SEQUENCE [LARGE SCALE GENOMIC DNA]</scope>
    <source>
        <strain evidence="10">WM2013NL</strain>
        <tissue evidence="10">Head and thorax</tissue>
    </source>
</reference>
<feature type="transmembrane region" description="Helical" evidence="8">
    <location>
        <begin position="84"/>
        <end position="105"/>
    </location>
</feature>
<dbReference type="PANTHER" id="PTHR48021">
    <property type="match status" value="1"/>
</dbReference>
<feature type="transmembrane region" description="Helical" evidence="8">
    <location>
        <begin position="238"/>
        <end position="259"/>
    </location>
</feature>
<dbReference type="InterPro" id="IPR005829">
    <property type="entry name" value="Sugar_transporter_CS"/>
</dbReference>